<sequence length="85" mass="9794">MSKSKLTELQALAQQYLDLDADYLVLTILGNAKYPEIIVNPRENIQEKVEYISRSYGEDLALKAAPHIKIVKYEFLTAAQLRDYF</sequence>
<gene>
    <name evidence="1" type="ORF">Goe8_c02010</name>
</gene>
<dbReference type="EMBL" id="MN043729">
    <property type="protein sequence ID" value="QDP42974.1"/>
    <property type="molecule type" value="Genomic_DNA"/>
</dbReference>
<name>A0A516KN06_9CAUD</name>
<keyword evidence="2" id="KW-1185">Reference proteome</keyword>
<proteinExistence type="predicted"/>
<protein>
    <submittedName>
        <fullName evidence="1">Uncharacterized protein</fullName>
    </submittedName>
</protein>
<evidence type="ECO:0000313" key="1">
    <source>
        <dbReference type="EMBL" id="QDP42974.1"/>
    </source>
</evidence>
<organism evidence="1 2">
    <name type="scientific">Bacillus phage vB_BmeM-Goe8</name>
    <dbReference type="NCBI Taxonomy" id="2593638"/>
    <lineage>
        <taxon>Viruses</taxon>
        <taxon>Duplodnaviria</taxon>
        <taxon>Heunggongvirae</taxon>
        <taxon>Uroviricota</taxon>
        <taxon>Caudoviricetes</taxon>
        <taxon>Herelleviridae</taxon>
        <taxon>Bastillevirinae</taxon>
        <taxon>Goettingenvirus</taxon>
        <taxon>Goettingenvirus goe8</taxon>
    </lineage>
</organism>
<accession>A0A516KN06</accession>
<reference evidence="1 2" key="1">
    <citation type="submission" date="2019-06" db="EMBL/GenBank/DDBJ databases">
        <authorList>
            <person name="Hertel R."/>
        </authorList>
    </citation>
    <scope>NUCLEOTIDE SEQUENCE [LARGE SCALE GENOMIC DNA]</scope>
</reference>
<evidence type="ECO:0000313" key="2">
    <source>
        <dbReference type="Proteomes" id="UP000317800"/>
    </source>
</evidence>
<dbReference type="Proteomes" id="UP000317800">
    <property type="component" value="Segment"/>
</dbReference>